<dbReference type="GO" id="GO:0072377">
    <property type="term" value="P:blood coagulation, common pathway"/>
    <property type="evidence" value="ECO:0007669"/>
    <property type="project" value="TreeGrafter"/>
</dbReference>
<evidence type="ECO:0000256" key="2">
    <source>
        <dbReference type="ARBA" id="ARBA00022525"/>
    </source>
</evidence>
<dbReference type="SMART" id="SM00186">
    <property type="entry name" value="FBG"/>
    <property type="match status" value="1"/>
</dbReference>
<dbReference type="GO" id="GO:0005201">
    <property type="term" value="F:extracellular matrix structural constituent"/>
    <property type="evidence" value="ECO:0007669"/>
    <property type="project" value="TreeGrafter"/>
</dbReference>
<evidence type="ECO:0000259" key="6">
    <source>
        <dbReference type="PROSITE" id="PS51406"/>
    </source>
</evidence>
<feature type="chain" id="PRO_5044023479" description="Fibrinogen C-terminal domain-containing protein" evidence="5">
    <location>
        <begin position="26"/>
        <end position="340"/>
    </location>
</feature>
<dbReference type="Pfam" id="PF00147">
    <property type="entry name" value="Fibrinogen_C"/>
    <property type="match status" value="1"/>
</dbReference>
<dbReference type="GO" id="GO:0042730">
    <property type="term" value="P:fibrinolysis"/>
    <property type="evidence" value="ECO:0007669"/>
    <property type="project" value="TreeGrafter"/>
</dbReference>
<evidence type="ECO:0000256" key="5">
    <source>
        <dbReference type="SAM" id="SignalP"/>
    </source>
</evidence>
<evidence type="ECO:0000256" key="4">
    <source>
        <dbReference type="ARBA" id="ARBA00023180"/>
    </source>
</evidence>
<gene>
    <name evidence="7" type="ORF">GDO81_004872</name>
</gene>
<dbReference type="Gene3D" id="3.90.215.10">
    <property type="entry name" value="Gamma Fibrinogen, chain A, domain 1"/>
    <property type="match status" value="1"/>
</dbReference>
<dbReference type="SUPFAM" id="SSF56496">
    <property type="entry name" value="Fibrinogen C-terminal domain-like"/>
    <property type="match status" value="1"/>
</dbReference>
<proteinExistence type="predicted"/>
<comment type="subcellular location">
    <subcellularLocation>
        <location evidence="1">Secreted</location>
    </subcellularLocation>
</comment>
<dbReference type="PROSITE" id="PS51406">
    <property type="entry name" value="FIBRINOGEN_C_2"/>
    <property type="match status" value="1"/>
</dbReference>
<evidence type="ECO:0000256" key="1">
    <source>
        <dbReference type="ARBA" id="ARBA00004613"/>
    </source>
</evidence>
<comment type="caution">
    <text evidence="7">The sequence shown here is derived from an EMBL/GenBank/DDBJ whole genome shotgun (WGS) entry which is preliminary data.</text>
</comment>
<dbReference type="Proteomes" id="UP000824782">
    <property type="component" value="Unassembled WGS sequence"/>
</dbReference>
<keyword evidence="3" id="KW-1015">Disulfide bond</keyword>
<dbReference type="InterPro" id="IPR014716">
    <property type="entry name" value="Fibrinogen_a/b/g_C_1"/>
</dbReference>
<organism evidence="7 8">
    <name type="scientific">Engystomops pustulosus</name>
    <name type="common">Tungara frog</name>
    <name type="synonym">Physalaemus pustulosus</name>
    <dbReference type="NCBI Taxonomy" id="76066"/>
    <lineage>
        <taxon>Eukaryota</taxon>
        <taxon>Metazoa</taxon>
        <taxon>Chordata</taxon>
        <taxon>Craniata</taxon>
        <taxon>Vertebrata</taxon>
        <taxon>Euteleostomi</taxon>
        <taxon>Amphibia</taxon>
        <taxon>Batrachia</taxon>
        <taxon>Anura</taxon>
        <taxon>Neobatrachia</taxon>
        <taxon>Hyloidea</taxon>
        <taxon>Leptodactylidae</taxon>
        <taxon>Leiuperinae</taxon>
        <taxon>Engystomops</taxon>
    </lineage>
</organism>
<dbReference type="GO" id="GO:0034116">
    <property type="term" value="P:positive regulation of heterotypic cell-cell adhesion"/>
    <property type="evidence" value="ECO:0007669"/>
    <property type="project" value="TreeGrafter"/>
</dbReference>
<feature type="domain" description="Fibrinogen C-terminal" evidence="6">
    <location>
        <begin position="94"/>
        <end position="328"/>
    </location>
</feature>
<dbReference type="InterPro" id="IPR002181">
    <property type="entry name" value="Fibrinogen_a/b/g_C_dom"/>
</dbReference>
<dbReference type="PANTHER" id="PTHR47221">
    <property type="entry name" value="FIBRINOGEN ALPHA CHAIN"/>
    <property type="match status" value="1"/>
</dbReference>
<sequence>MFDHMKYMTMMWLIFALLLPHYGLSAPRLTDIDICRMDNAKLLHRIQVLENKLELGRLQLKDLSENNYHSVKSKYYKSNLAKSRSDVLIPPTSGNLIVYDEDCSAVFESGRKQSGYYRVRPAPQTEPFTVYCDMSDGGGWTVIQRRSNGKVSFNRNWKEYKEGFGLFKKRSDEHWLGNDHIYHLLNNREMSLKIDLMDWNGNTRYAIYDSFRITNEEDKYKLWLGFYSGDAGDALDGGSNFAEQWSASLKGMSFSTADNDNDRFIKGNCARENKCGWWFNRCHTANLNGLYFKNGNYTGEYDNGIVWSTWHGLWYSLKFTTMKIRRPSFLNVGSGDGMNV</sequence>
<dbReference type="CDD" id="cd00087">
    <property type="entry name" value="FReD"/>
    <property type="match status" value="1"/>
</dbReference>
<accession>A0AAV7CJQ4</accession>
<keyword evidence="8" id="KW-1185">Reference proteome</keyword>
<dbReference type="InterPro" id="IPR037579">
    <property type="entry name" value="FIB_ANG-like"/>
</dbReference>
<evidence type="ECO:0000256" key="3">
    <source>
        <dbReference type="ARBA" id="ARBA00023157"/>
    </source>
</evidence>
<dbReference type="FunFam" id="3.90.215.10:FF:000001">
    <property type="entry name" value="Tenascin isoform 1"/>
    <property type="match status" value="1"/>
</dbReference>
<dbReference type="AlphaFoldDB" id="A0AAV7CJQ4"/>
<evidence type="ECO:0000313" key="7">
    <source>
        <dbReference type="EMBL" id="KAG8585041.1"/>
    </source>
</evidence>
<feature type="signal peptide" evidence="5">
    <location>
        <begin position="1"/>
        <end position="25"/>
    </location>
</feature>
<dbReference type="InterPro" id="IPR020837">
    <property type="entry name" value="Fibrinogen_CS"/>
</dbReference>
<dbReference type="NCBIfam" id="NF040941">
    <property type="entry name" value="GGGWT_bact"/>
    <property type="match status" value="1"/>
</dbReference>
<dbReference type="InterPro" id="IPR036056">
    <property type="entry name" value="Fibrinogen-like_C"/>
</dbReference>
<keyword evidence="2" id="KW-0964">Secreted</keyword>
<reference evidence="7" key="1">
    <citation type="thesis" date="2020" institute="ProQuest LLC" country="789 East Eisenhower Parkway, Ann Arbor, MI, USA">
        <title>Comparative Genomics and Chromosome Evolution.</title>
        <authorList>
            <person name="Mudd A.B."/>
        </authorList>
    </citation>
    <scope>NUCLEOTIDE SEQUENCE</scope>
    <source>
        <strain evidence="7">237g6f4</strain>
        <tissue evidence="7">Blood</tissue>
    </source>
</reference>
<dbReference type="PROSITE" id="PS00514">
    <property type="entry name" value="FIBRINOGEN_C_1"/>
    <property type="match status" value="1"/>
</dbReference>
<keyword evidence="5" id="KW-0732">Signal</keyword>
<dbReference type="GO" id="GO:0070527">
    <property type="term" value="P:platelet aggregation"/>
    <property type="evidence" value="ECO:0007669"/>
    <property type="project" value="TreeGrafter"/>
</dbReference>
<dbReference type="GO" id="GO:0030674">
    <property type="term" value="F:protein-macromolecule adaptor activity"/>
    <property type="evidence" value="ECO:0007669"/>
    <property type="project" value="TreeGrafter"/>
</dbReference>
<evidence type="ECO:0000313" key="8">
    <source>
        <dbReference type="Proteomes" id="UP000824782"/>
    </source>
</evidence>
<keyword evidence="4" id="KW-0325">Glycoprotein</keyword>
<protein>
    <recommendedName>
        <fullName evidence="6">Fibrinogen C-terminal domain-containing protein</fullName>
    </recommendedName>
</protein>
<dbReference type="GO" id="GO:0005577">
    <property type="term" value="C:fibrinogen complex"/>
    <property type="evidence" value="ECO:0007669"/>
    <property type="project" value="TreeGrafter"/>
</dbReference>
<dbReference type="EMBL" id="WNYA01000002">
    <property type="protein sequence ID" value="KAG8585041.1"/>
    <property type="molecule type" value="Genomic_DNA"/>
</dbReference>
<name>A0AAV7CJQ4_ENGPU</name>
<dbReference type="PANTHER" id="PTHR47221:SF5">
    <property type="entry name" value="FIBRINOGEN C-TERMINAL DOMAIN-CONTAINING PROTEIN"/>
    <property type="match status" value="1"/>
</dbReference>